<keyword evidence="1" id="KW-1185">Reference proteome</keyword>
<accession>A0A6P8MX10</accession>
<name>A0A6P8MX10_9HYME</name>
<gene>
    <name evidence="2" type="primary">LOC117209164</name>
</gene>
<dbReference type="KEGG" id="bbif:117209164"/>
<sequence>MSISTMAEYFVSVGGSRRNGSTKSVEAVESQVRSKSIVKSELRRFLPTIRAAYKTTADTSLPRVWLRYIGFCESINLACVTTMLILMQRACNACFNASAQNRGIFDSFVDRTRCNECFAFIRFSHRILVVYYFRY</sequence>
<reference evidence="2" key="1">
    <citation type="submission" date="2025-08" db="UniProtKB">
        <authorList>
            <consortium name="RefSeq"/>
        </authorList>
    </citation>
    <scope>IDENTIFICATION</scope>
    <source>
        <tissue evidence="2">Muscle</tissue>
    </source>
</reference>
<protein>
    <submittedName>
        <fullName evidence="2">Uncharacterized protein LOC117209164</fullName>
    </submittedName>
</protein>
<dbReference type="RefSeq" id="XP_033306745.1">
    <property type="nucleotide sequence ID" value="XM_033450854.1"/>
</dbReference>
<proteinExistence type="predicted"/>
<dbReference type="GeneID" id="117209164"/>
<dbReference type="AlphaFoldDB" id="A0A6P8MX10"/>
<dbReference type="Proteomes" id="UP000515164">
    <property type="component" value="Unplaced"/>
</dbReference>
<evidence type="ECO:0000313" key="2">
    <source>
        <dbReference type="RefSeq" id="XP_033306745.1"/>
    </source>
</evidence>
<organism evidence="1 2">
    <name type="scientific">Bombus bifarius</name>
    <dbReference type="NCBI Taxonomy" id="103933"/>
    <lineage>
        <taxon>Eukaryota</taxon>
        <taxon>Metazoa</taxon>
        <taxon>Ecdysozoa</taxon>
        <taxon>Arthropoda</taxon>
        <taxon>Hexapoda</taxon>
        <taxon>Insecta</taxon>
        <taxon>Pterygota</taxon>
        <taxon>Neoptera</taxon>
        <taxon>Endopterygota</taxon>
        <taxon>Hymenoptera</taxon>
        <taxon>Apocrita</taxon>
        <taxon>Aculeata</taxon>
        <taxon>Apoidea</taxon>
        <taxon>Anthophila</taxon>
        <taxon>Apidae</taxon>
        <taxon>Bombus</taxon>
        <taxon>Pyrobombus</taxon>
    </lineage>
</organism>
<evidence type="ECO:0000313" key="1">
    <source>
        <dbReference type="Proteomes" id="UP000515164"/>
    </source>
</evidence>